<dbReference type="GO" id="GO:0051539">
    <property type="term" value="F:4 iron, 4 sulfur cluster binding"/>
    <property type="evidence" value="ECO:0007669"/>
    <property type="project" value="UniProtKB-KW"/>
</dbReference>
<reference evidence="13" key="1">
    <citation type="submission" date="2020-03" db="EMBL/GenBank/DDBJ databases">
        <authorList>
            <person name="Guo F."/>
        </authorList>
    </citation>
    <scope>NUCLEOTIDE SEQUENCE</scope>
    <source>
        <strain evidence="13">JCM 30134</strain>
    </source>
</reference>
<dbReference type="GO" id="GO:1990204">
    <property type="term" value="C:oxidoreductase complex"/>
    <property type="evidence" value="ECO:0007669"/>
    <property type="project" value="UniProtKB-ARBA"/>
</dbReference>
<dbReference type="InterPro" id="IPR009010">
    <property type="entry name" value="Asp_de-COase-like_dom_sf"/>
</dbReference>
<comment type="caution">
    <text evidence="13">The sequence shown here is derived from an EMBL/GenBank/DDBJ whole genome shotgun (WGS) entry which is preliminary data.</text>
</comment>
<dbReference type="EMBL" id="JAAONZ010000016">
    <property type="protein sequence ID" value="NHO67437.1"/>
    <property type="molecule type" value="Genomic_DNA"/>
</dbReference>
<gene>
    <name evidence="13" type="ORF">G8770_17975</name>
</gene>
<proteinExistence type="inferred from homology"/>
<dbReference type="RefSeq" id="WP_167190105.1">
    <property type="nucleotide sequence ID" value="NZ_JAAONZ010000016.1"/>
</dbReference>
<dbReference type="GO" id="GO:0043546">
    <property type="term" value="F:molybdopterin cofactor binding"/>
    <property type="evidence" value="ECO:0007669"/>
    <property type="project" value="InterPro"/>
</dbReference>
<evidence type="ECO:0000256" key="6">
    <source>
        <dbReference type="ARBA" id="ARBA00022723"/>
    </source>
</evidence>
<organism evidence="13 14">
    <name type="scientific">Pseudomaricurvus hydrocarbonicus</name>
    <dbReference type="NCBI Taxonomy" id="1470433"/>
    <lineage>
        <taxon>Bacteria</taxon>
        <taxon>Pseudomonadati</taxon>
        <taxon>Pseudomonadota</taxon>
        <taxon>Gammaproteobacteria</taxon>
        <taxon>Cellvibrionales</taxon>
        <taxon>Cellvibrionaceae</taxon>
        <taxon>Pseudomaricurvus</taxon>
    </lineage>
</organism>
<evidence type="ECO:0000259" key="11">
    <source>
        <dbReference type="Pfam" id="PF00384"/>
    </source>
</evidence>
<evidence type="ECO:0000313" key="13">
    <source>
        <dbReference type="EMBL" id="NHO67437.1"/>
    </source>
</evidence>
<dbReference type="PANTHER" id="PTHR43105:SF4">
    <property type="entry name" value="PROTEIN YDEP"/>
    <property type="match status" value="1"/>
</dbReference>
<dbReference type="InterPro" id="IPR041953">
    <property type="entry name" value="YdeP_MopB"/>
</dbReference>
<dbReference type="PIRSF" id="PIRSF000144">
    <property type="entry name" value="CbbBc"/>
    <property type="match status" value="1"/>
</dbReference>
<dbReference type="InterPro" id="IPR010046">
    <property type="entry name" value="Mopterin_OxRdtse_a_bac"/>
</dbReference>
<dbReference type="GO" id="GO:0030151">
    <property type="term" value="F:molybdenum ion binding"/>
    <property type="evidence" value="ECO:0007669"/>
    <property type="project" value="InterPro"/>
</dbReference>
<feature type="domain" description="Molybdopterin dinucleotide-binding" evidence="12">
    <location>
        <begin position="672"/>
        <end position="782"/>
    </location>
</feature>
<dbReference type="Pfam" id="PF01568">
    <property type="entry name" value="Molydop_binding"/>
    <property type="match status" value="1"/>
</dbReference>
<name>A0A9E5MNI1_9GAMM</name>
<evidence type="ECO:0000256" key="2">
    <source>
        <dbReference type="ARBA" id="ARBA00001966"/>
    </source>
</evidence>
<evidence type="ECO:0000256" key="8">
    <source>
        <dbReference type="ARBA" id="ARBA00023004"/>
    </source>
</evidence>
<evidence type="ECO:0000256" key="4">
    <source>
        <dbReference type="ARBA" id="ARBA00022485"/>
    </source>
</evidence>
<keyword evidence="7" id="KW-0560">Oxidoreductase</keyword>
<dbReference type="CDD" id="cd02767">
    <property type="entry name" value="MopB_ydeP"/>
    <property type="match status" value="1"/>
</dbReference>
<keyword evidence="9" id="KW-0411">Iron-sulfur</keyword>
<comment type="similarity">
    <text evidence="3">Belongs to the prokaryotic molybdopterin-containing oxidoreductase family.</text>
</comment>
<dbReference type="InterPro" id="IPR050123">
    <property type="entry name" value="Prok_molybdopt-oxidoreductase"/>
</dbReference>
<dbReference type="InterPro" id="IPR006656">
    <property type="entry name" value="Mopterin_OxRdtase"/>
</dbReference>
<evidence type="ECO:0000256" key="7">
    <source>
        <dbReference type="ARBA" id="ARBA00023002"/>
    </source>
</evidence>
<sequence length="793" mass="87284">MSHRHDDSQRNPSNSHPEEPVPYPHPAGGWGALKSSAKHLIQSEDAAKGVKTLLKANQPGGFDCPGCAWGEEPTAGKIDFCENGVKAVAWEVTSKRADADFFARHSLAELRSWSDYALEKSGRLCEPMFYDGEHDHYQPVSWGRAFQLIAGELNALASPDEALFYTSGRASNEVAYLYQLFGRAFGTNNFPDCSNMCHEASGVGLGLSIGTGKGTVTMHDFEQAEAIFVFGQNPGTNHPRMLATLRKAAKRGAQVVAINNLKERGLQRFSDPQSPKEMLIGSSTAISQHYVTPRLGGDMALLRGMAKFLFEQEQEQDQTDKGADTQGVIDRDFIAQHCDNFDAYEAVVKATPWAKIIAQSGLEQQEIEKLGRIYMSSERSIFTWAMGITQHRHSVATVRELVNLLLMKGNIGKPGAGACPVRGHSNVQGNRTVGINERPPAELLDALQQRYDFAIPRQQGLNTVESIQAMLDHKARVFIGLGGNFAAATPDTAQTHRALSHCALTVHISTKLNRSHVITGQKALILPCLGRTEIDRQASGEQIITVEDSMSMVHSSQGSNEPAAPSLRSETAIVAGIAQATLRATRQPAAHLSWLSLADDYQLIREEISQVLPGFEDFNERIRQKRGFHLTNSAALREWRTATQRAVFSDSALPEALMHEQDQQHRAANTGFTLQTLRSHDQYNTTIYGMNDRYRGISGERNVLFMNPDDIKQQGLTPGDRVDITTVNQPDSDNRLRQVKGFKVVEFQIPRGCLAAYYPETNPLVPLDSVAEGCGTPTYKSIAVQLTPGIRQE</sequence>
<protein>
    <submittedName>
        <fullName evidence="13">FdhF/YdeP family oxidoreductase</fullName>
    </submittedName>
</protein>
<accession>A0A9E5MNI1</accession>
<dbReference type="AlphaFoldDB" id="A0A9E5MNI1"/>
<keyword evidence="8" id="KW-0408">Iron</keyword>
<dbReference type="PANTHER" id="PTHR43105">
    <property type="entry name" value="RESPIRATORY NITRATE REDUCTASE"/>
    <property type="match status" value="1"/>
</dbReference>
<comment type="cofactor">
    <cofactor evidence="1">
        <name>Mo-bis(molybdopterin guanine dinucleotide)</name>
        <dbReference type="ChEBI" id="CHEBI:60539"/>
    </cofactor>
</comment>
<dbReference type="Pfam" id="PF00384">
    <property type="entry name" value="Molybdopterin"/>
    <property type="match status" value="1"/>
</dbReference>
<keyword evidence="5" id="KW-0500">Molybdenum</keyword>
<dbReference type="SUPFAM" id="SSF50692">
    <property type="entry name" value="ADC-like"/>
    <property type="match status" value="1"/>
</dbReference>
<evidence type="ECO:0000256" key="10">
    <source>
        <dbReference type="SAM" id="MobiDB-lite"/>
    </source>
</evidence>
<evidence type="ECO:0000313" key="14">
    <source>
        <dbReference type="Proteomes" id="UP000787472"/>
    </source>
</evidence>
<evidence type="ECO:0000256" key="5">
    <source>
        <dbReference type="ARBA" id="ARBA00022505"/>
    </source>
</evidence>
<dbReference type="Gene3D" id="3.40.50.740">
    <property type="match status" value="1"/>
</dbReference>
<dbReference type="Proteomes" id="UP000787472">
    <property type="component" value="Unassembled WGS sequence"/>
</dbReference>
<feature type="region of interest" description="Disordered" evidence="10">
    <location>
        <begin position="1"/>
        <end position="29"/>
    </location>
</feature>
<dbReference type="Gene3D" id="2.40.40.20">
    <property type="match status" value="1"/>
</dbReference>
<dbReference type="GO" id="GO:0008863">
    <property type="term" value="F:formate dehydrogenase (NAD+) activity"/>
    <property type="evidence" value="ECO:0007669"/>
    <property type="project" value="InterPro"/>
</dbReference>
<evidence type="ECO:0000256" key="3">
    <source>
        <dbReference type="ARBA" id="ARBA00010312"/>
    </source>
</evidence>
<keyword evidence="6" id="KW-0479">Metal-binding</keyword>
<keyword evidence="14" id="KW-1185">Reference proteome</keyword>
<dbReference type="GO" id="GO:0016020">
    <property type="term" value="C:membrane"/>
    <property type="evidence" value="ECO:0007669"/>
    <property type="project" value="TreeGrafter"/>
</dbReference>
<evidence type="ECO:0000256" key="9">
    <source>
        <dbReference type="ARBA" id="ARBA00023014"/>
    </source>
</evidence>
<dbReference type="GO" id="GO:0045333">
    <property type="term" value="P:cellular respiration"/>
    <property type="evidence" value="ECO:0007669"/>
    <property type="project" value="UniProtKB-ARBA"/>
</dbReference>
<feature type="domain" description="Molybdopterin oxidoreductase" evidence="11">
    <location>
        <begin position="123"/>
        <end position="508"/>
    </location>
</feature>
<comment type="cofactor">
    <cofactor evidence="2">
        <name>[4Fe-4S] cluster</name>
        <dbReference type="ChEBI" id="CHEBI:49883"/>
    </cofactor>
</comment>
<evidence type="ECO:0000256" key="1">
    <source>
        <dbReference type="ARBA" id="ARBA00001942"/>
    </source>
</evidence>
<dbReference type="InterPro" id="IPR037951">
    <property type="entry name" value="MopB_CT_YdeP"/>
</dbReference>
<dbReference type="Gene3D" id="3.40.228.10">
    <property type="entry name" value="Dimethylsulfoxide Reductase, domain 2"/>
    <property type="match status" value="1"/>
</dbReference>
<dbReference type="InterPro" id="IPR006657">
    <property type="entry name" value="MoPterin_dinucl-bd_dom"/>
</dbReference>
<evidence type="ECO:0000259" key="12">
    <source>
        <dbReference type="Pfam" id="PF01568"/>
    </source>
</evidence>
<keyword evidence="4" id="KW-0004">4Fe-4S</keyword>
<dbReference type="SUPFAM" id="SSF53706">
    <property type="entry name" value="Formate dehydrogenase/DMSO reductase, domains 1-3"/>
    <property type="match status" value="1"/>
</dbReference>
<dbReference type="NCBIfam" id="TIGR01701">
    <property type="entry name" value="Fdhalpha-like"/>
    <property type="match status" value="1"/>
</dbReference>
<dbReference type="CDD" id="cd02787">
    <property type="entry name" value="MopB_CT_ydeP"/>
    <property type="match status" value="1"/>
</dbReference>